<keyword evidence="2" id="KW-0472">Membrane</keyword>
<dbReference type="PANTHER" id="PTHR40050:SF1">
    <property type="entry name" value="INNER SPORE COAT PROTEIN H"/>
    <property type="match status" value="1"/>
</dbReference>
<evidence type="ECO:0000256" key="1">
    <source>
        <dbReference type="SAM" id="MobiDB-lite"/>
    </source>
</evidence>
<keyword evidence="2" id="KW-1133">Transmembrane helix</keyword>
<evidence type="ECO:0000313" key="4">
    <source>
        <dbReference type="Proteomes" id="UP001212841"/>
    </source>
</evidence>
<protein>
    <submittedName>
        <fullName evidence="3">Uncharacterized protein</fullName>
    </submittedName>
</protein>
<dbReference type="InterPro" id="IPR014867">
    <property type="entry name" value="Spore_coat_CotH_CotH2/3/7"/>
</dbReference>
<name>A0AAD5X6D9_9FUNG</name>
<keyword evidence="4" id="KW-1185">Reference proteome</keyword>
<feature type="region of interest" description="Disordered" evidence="1">
    <location>
        <begin position="516"/>
        <end position="541"/>
    </location>
</feature>
<dbReference type="AlphaFoldDB" id="A0AAD5X6D9"/>
<keyword evidence="2" id="KW-0812">Transmembrane</keyword>
<evidence type="ECO:0000313" key="3">
    <source>
        <dbReference type="EMBL" id="KAJ3052254.1"/>
    </source>
</evidence>
<dbReference type="PANTHER" id="PTHR40050">
    <property type="entry name" value="INNER SPORE COAT PROTEIN H"/>
    <property type="match status" value="1"/>
</dbReference>
<organism evidence="3 4">
    <name type="scientific">Rhizophlyctis rosea</name>
    <dbReference type="NCBI Taxonomy" id="64517"/>
    <lineage>
        <taxon>Eukaryota</taxon>
        <taxon>Fungi</taxon>
        <taxon>Fungi incertae sedis</taxon>
        <taxon>Chytridiomycota</taxon>
        <taxon>Chytridiomycota incertae sedis</taxon>
        <taxon>Chytridiomycetes</taxon>
        <taxon>Rhizophlyctidales</taxon>
        <taxon>Rhizophlyctidaceae</taxon>
        <taxon>Rhizophlyctis</taxon>
    </lineage>
</organism>
<feature type="transmembrane region" description="Helical" evidence="2">
    <location>
        <begin position="555"/>
        <end position="574"/>
    </location>
</feature>
<gene>
    <name evidence="3" type="ORF">HK097_006646</name>
</gene>
<comment type="caution">
    <text evidence="3">The sequence shown here is derived from an EMBL/GenBank/DDBJ whole genome shotgun (WGS) entry which is preliminary data.</text>
</comment>
<dbReference type="Proteomes" id="UP001212841">
    <property type="component" value="Unassembled WGS sequence"/>
</dbReference>
<dbReference type="EMBL" id="JADGJD010000311">
    <property type="protein sequence ID" value="KAJ3052254.1"/>
    <property type="molecule type" value="Genomic_DNA"/>
</dbReference>
<dbReference type="Pfam" id="PF08757">
    <property type="entry name" value="CotH"/>
    <property type="match status" value="1"/>
</dbReference>
<proteinExistence type="predicted"/>
<evidence type="ECO:0000256" key="2">
    <source>
        <dbReference type="SAM" id="Phobius"/>
    </source>
</evidence>
<accession>A0AAD5X6D9</accession>
<sequence length="575" mass="63991">MDGDSVSVSINGQSQALSAPTPSIPFYTGVATVPDGDISYQYVVDGKPEAFTRILPATSNITFNDLYGRSISYKPLPPFPNPLPNRPKWTRESPLLPLYDYAYVPVLHFTTDPGQLTQFNNMSIPYVTTTFTIFYANGAQTFQNVVVALHQDEPIYEAKRALSIGLTGADSINGRKYFKLRDLAREPTQMREVTYGGMLHACGLVTPNQIHVRVYINKIPYGLFAMTDYTRVKNGIQGNTREGFAASAFFNGSPPAPIIDWFEGSGNFAYLGDDPAAYKQYESRNDLSPTVKDLIPSLKLLANINGTQEGADAFAQTWDIDQIFISMIFEYLCESWDGYWSNSRNYAFYLDPVTNKWFYITQDFDYTFSMYSRGDTPNSTYQVWENNQARPLIPKDPPTTMPLINNLLAVPSYRKRFEDTLVAIVKYLYNPVAFNQRVLAHAERLAEEIKWDLSNPRLMPGNPNRWTYEQFLSGVNGTGATGGAKYSLTRYVQARAETVAKQFNFQWNPVAQDAPAVPPITGAAPPPSNDPVTGGRSIDDQPVRKAATSGAVSKGLVQMLMAGVVGLSAVFIVYV</sequence>
<reference evidence="3" key="1">
    <citation type="submission" date="2020-05" db="EMBL/GenBank/DDBJ databases">
        <title>Phylogenomic resolution of chytrid fungi.</title>
        <authorList>
            <person name="Stajich J.E."/>
            <person name="Amses K."/>
            <person name="Simmons R."/>
            <person name="Seto K."/>
            <person name="Myers J."/>
            <person name="Bonds A."/>
            <person name="Quandt C.A."/>
            <person name="Barry K."/>
            <person name="Liu P."/>
            <person name="Grigoriev I."/>
            <person name="Longcore J.E."/>
            <person name="James T.Y."/>
        </authorList>
    </citation>
    <scope>NUCLEOTIDE SEQUENCE</scope>
    <source>
        <strain evidence="3">JEL0318</strain>
    </source>
</reference>